<keyword evidence="10" id="KW-0915">Sodium</keyword>
<dbReference type="InterPro" id="IPR003691">
    <property type="entry name" value="FluC"/>
</dbReference>
<evidence type="ECO:0000313" key="11">
    <source>
        <dbReference type="EMBL" id="MBK9297751.1"/>
    </source>
</evidence>
<feature type="binding site" evidence="10">
    <location>
        <position position="78"/>
    </location>
    <ligand>
        <name>Na(+)</name>
        <dbReference type="ChEBI" id="CHEBI:29101"/>
        <note>structural</note>
    </ligand>
</feature>
<keyword evidence="4 10" id="KW-1133">Transmembrane helix</keyword>
<dbReference type="GO" id="GO:0140114">
    <property type="term" value="P:cellular detoxification of fluoride"/>
    <property type="evidence" value="ECO:0007669"/>
    <property type="project" value="UniProtKB-UniRule"/>
</dbReference>
<keyword evidence="10" id="KW-0813">Transport</keyword>
<feature type="transmembrane region" description="Helical" evidence="10">
    <location>
        <begin position="37"/>
        <end position="57"/>
    </location>
</feature>
<keyword evidence="3 10" id="KW-0812">Transmembrane</keyword>
<proteinExistence type="inferred from homology"/>
<evidence type="ECO:0000256" key="6">
    <source>
        <dbReference type="ARBA" id="ARBA00023303"/>
    </source>
</evidence>
<keyword evidence="6 10" id="KW-0407">Ion channel</keyword>
<dbReference type="PANTHER" id="PTHR28259:SF1">
    <property type="entry name" value="FLUORIDE EXPORT PROTEIN 1-RELATED"/>
    <property type="match status" value="1"/>
</dbReference>
<evidence type="ECO:0000256" key="4">
    <source>
        <dbReference type="ARBA" id="ARBA00022989"/>
    </source>
</evidence>
<comment type="function">
    <text evidence="9 10">Fluoride-specific ion channel. Important for reducing fluoride concentration in the cell, thus reducing its toxicity.</text>
</comment>
<keyword evidence="10" id="KW-0479">Metal-binding</keyword>
<dbReference type="AlphaFoldDB" id="A0A936NDM1"/>
<comment type="similarity">
    <text evidence="7 10">Belongs to the fluoride channel Fluc/FEX (TC 1.A.43) family.</text>
</comment>
<evidence type="ECO:0000256" key="1">
    <source>
        <dbReference type="ARBA" id="ARBA00004651"/>
    </source>
</evidence>
<dbReference type="GO" id="GO:0046872">
    <property type="term" value="F:metal ion binding"/>
    <property type="evidence" value="ECO:0007669"/>
    <property type="project" value="UniProtKB-KW"/>
</dbReference>
<evidence type="ECO:0000256" key="2">
    <source>
        <dbReference type="ARBA" id="ARBA00022475"/>
    </source>
</evidence>
<dbReference type="HAMAP" id="MF_00454">
    <property type="entry name" value="FluC"/>
    <property type="match status" value="1"/>
</dbReference>
<keyword evidence="5 10" id="KW-0472">Membrane</keyword>
<keyword evidence="2 10" id="KW-1003">Cell membrane</keyword>
<dbReference type="GO" id="GO:0005886">
    <property type="term" value="C:plasma membrane"/>
    <property type="evidence" value="ECO:0007669"/>
    <property type="project" value="UniProtKB-SubCell"/>
</dbReference>
<protein>
    <recommendedName>
        <fullName evidence="10">Fluoride-specific ion channel FluC</fullName>
    </recommendedName>
</protein>
<keyword evidence="10" id="KW-0406">Ion transport</keyword>
<accession>A0A936NDM1</accession>
<organism evidence="11 12">
    <name type="scientific">Candidatus Neomicrothrix subdominans</name>
    <dbReference type="NCBI Taxonomy" id="2954438"/>
    <lineage>
        <taxon>Bacteria</taxon>
        <taxon>Bacillati</taxon>
        <taxon>Actinomycetota</taxon>
        <taxon>Acidimicrobiia</taxon>
        <taxon>Acidimicrobiales</taxon>
        <taxon>Microthrixaceae</taxon>
        <taxon>Candidatus Neomicrothrix</taxon>
    </lineage>
</organism>
<dbReference type="Pfam" id="PF02537">
    <property type="entry name" value="CRCB"/>
    <property type="match status" value="1"/>
</dbReference>
<reference evidence="11 12" key="1">
    <citation type="submission" date="2020-10" db="EMBL/GenBank/DDBJ databases">
        <title>Connecting structure to function with the recovery of over 1000 high-quality activated sludge metagenome-assembled genomes encoding full-length rRNA genes using long-read sequencing.</title>
        <authorList>
            <person name="Singleton C.M."/>
            <person name="Petriglieri F."/>
            <person name="Kristensen J.M."/>
            <person name="Kirkegaard R.H."/>
            <person name="Michaelsen T.Y."/>
            <person name="Andersen M.H."/>
            <person name="Karst S.M."/>
            <person name="Dueholm M.S."/>
            <person name="Nielsen P.H."/>
            <person name="Albertsen M."/>
        </authorList>
    </citation>
    <scope>NUCLEOTIDE SEQUENCE [LARGE SCALE GENOMIC DNA]</scope>
    <source>
        <strain evidence="11">Lyne_18-Q3-R50-59_MAXAC.006</strain>
    </source>
</reference>
<evidence type="ECO:0000313" key="12">
    <source>
        <dbReference type="Proteomes" id="UP000727993"/>
    </source>
</evidence>
<dbReference type="EMBL" id="JADJZA010000007">
    <property type="protein sequence ID" value="MBK9297751.1"/>
    <property type="molecule type" value="Genomic_DNA"/>
</dbReference>
<evidence type="ECO:0000256" key="10">
    <source>
        <dbReference type="HAMAP-Rule" id="MF_00454"/>
    </source>
</evidence>
<evidence type="ECO:0000256" key="3">
    <source>
        <dbReference type="ARBA" id="ARBA00022692"/>
    </source>
</evidence>
<comment type="caution">
    <text evidence="11">The sequence shown here is derived from an EMBL/GenBank/DDBJ whole genome shotgun (WGS) entry which is preliminary data.</text>
</comment>
<dbReference type="GO" id="GO:0062054">
    <property type="term" value="F:fluoride channel activity"/>
    <property type="evidence" value="ECO:0007669"/>
    <property type="project" value="UniProtKB-UniRule"/>
</dbReference>
<comment type="subcellular location">
    <subcellularLocation>
        <location evidence="1 10">Cell membrane</location>
        <topology evidence="1 10">Multi-pass membrane protein</topology>
    </subcellularLocation>
</comment>
<evidence type="ECO:0000256" key="7">
    <source>
        <dbReference type="ARBA" id="ARBA00035120"/>
    </source>
</evidence>
<name>A0A936NDM1_9ACTN</name>
<dbReference type="Proteomes" id="UP000727993">
    <property type="component" value="Unassembled WGS sequence"/>
</dbReference>
<evidence type="ECO:0000256" key="5">
    <source>
        <dbReference type="ARBA" id="ARBA00023136"/>
    </source>
</evidence>
<evidence type="ECO:0000256" key="8">
    <source>
        <dbReference type="ARBA" id="ARBA00035585"/>
    </source>
</evidence>
<evidence type="ECO:0000256" key="9">
    <source>
        <dbReference type="ARBA" id="ARBA00049940"/>
    </source>
</evidence>
<feature type="transmembrane region" description="Helical" evidence="10">
    <location>
        <begin position="69"/>
        <end position="88"/>
    </location>
</feature>
<dbReference type="PANTHER" id="PTHR28259">
    <property type="entry name" value="FLUORIDE EXPORT PROTEIN 1-RELATED"/>
    <property type="match status" value="1"/>
</dbReference>
<gene>
    <name evidence="10" type="primary">fluC</name>
    <name evidence="10" type="synonym">crcB</name>
    <name evidence="11" type="ORF">IPN02_13160</name>
</gene>
<comment type="activity regulation">
    <text evidence="10">Na(+) is not transported, but it plays an essential structural role and its presence is essential for fluoride channel function.</text>
</comment>
<feature type="transmembrane region" description="Helical" evidence="10">
    <location>
        <begin position="100"/>
        <end position="124"/>
    </location>
</feature>
<sequence length="128" mass="13317">MVWLMVGIGGALGAPMRFLTDRWMQWWAFGDHESHAWPLGTLVVNLAGGFILGLIVGATRDGSLGPLPAAALGTGLCGALTTFSTVSVEVVRLVEDDRWAGAATVALTNLILSVALGAVGLRLATVLF</sequence>
<comment type="catalytic activity">
    <reaction evidence="8">
        <text>fluoride(in) = fluoride(out)</text>
        <dbReference type="Rhea" id="RHEA:76159"/>
        <dbReference type="ChEBI" id="CHEBI:17051"/>
    </reaction>
    <physiologicalReaction direction="left-to-right" evidence="8">
        <dbReference type="Rhea" id="RHEA:76160"/>
    </physiologicalReaction>
</comment>
<feature type="binding site" evidence="10">
    <location>
        <position position="81"/>
    </location>
    <ligand>
        <name>Na(+)</name>
        <dbReference type="ChEBI" id="CHEBI:29101"/>
        <note>structural</note>
    </ligand>
</feature>